<keyword evidence="3" id="KW-1003">Cell membrane</keyword>
<dbReference type="Proteomes" id="UP000010116">
    <property type="component" value="Unassembled WGS sequence"/>
</dbReference>
<dbReference type="Pfam" id="PF00571">
    <property type="entry name" value="CBS"/>
    <property type="match status" value="2"/>
</dbReference>
<dbReference type="PANTHER" id="PTHR22777:SF32">
    <property type="entry name" value="UPF0053 INNER MEMBRANE PROTEIN YFJD"/>
    <property type="match status" value="1"/>
</dbReference>
<evidence type="ECO:0000313" key="17">
    <source>
        <dbReference type="Proteomes" id="UP000010116"/>
    </source>
</evidence>
<keyword evidence="7 11" id="KW-0129">CBS domain</keyword>
<dbReference type="InterPro" id="IPR046342">
    <property type="entry name" value="CBS_dom_sf"/>
</dbReference>
<dbReference type="Pfam" id="PF01595">
    <property type="entry name" value="CNNM"/>
    <property type="match status" value="1"/>
</dbReference>
<dbReference type="PANTHER" id="PTHR22777">
    <property type="entry name" value="HEMOLYSIN-RELATED"/>
    <property type="match status" value="1"/>
</dbReference>
<dbReference type="InterPro" id="IPR036318">
    <property type="entry name" value="FAD-bd_PCMH-like_sf"/>
</dbReference>
<evidence type="ECO:0000256" key="6">
    <source>
        <dbReference type="ARBA" id="ARBA00022989"/>
    </source>
</evidence>
<comment type="subcellular location">
    <subcellularLocation>
        <location evidence="1">Cell membrane</location>
        <topology evidence="1">Multi-pass membrane protein</topology>
    </subcellularLocation>
</comment>
<organism evidence="16 17">
    <name type="scientific">SAR86 cluster bacterium SAR86B</name>
    <dbReference type="NCBI Taxonomy" id="1123867"/>
    <lineage>
        <taxon>Bacteria</taxon>
        <taxon>Pseudomonadati</taxon>
        <taxon>Pseudomonadota</taxon>
        <taxon>Gammaproteobacteria</taxon>
        <taxon>SAR86 cluster</taxon>
    </lineage>
</organism>
<evidence type="ECO:0000259" key="14">
    <source>
        <dbReference type="PROSITE" id="PS51371"/>
    </source>
</evidence>
<dbReference type="Gene3D" id="3.30.465.10">
    <property type="match status" value="1"/>
</dbReference>
<evidence type="ECO:0000313" key="16">
    <source>
        <dbReference type="EMBL" id="EJP74077.1"/>
    </source>
</evidence>
<evidence type="ECO:0000256" key="9">
    <source>
        <dbReference type="ARBA" id="ARBA00037273"/>
    </source>
</evidence>
<dbReference type="GO" id="GO:0005886">
    <property type="term" value="C:plasma membrane"/>
    <property type="evidence" value="ECO:0007669"/>
    <property type="project" value="UniProtKB-SubCell"/>
</dbReference>
<name>J4V6P8_9GAMM</name>
<keyword evidence="5" id="KW-0677">Repeat</keyword>
<evidence type="ECO:0000256" key="10">
    <source>
        <dbReference type="ARBA" id="ARBA00040729"/>
    </source>
</evidence>
<proteinExistence type="inferred from homology"/>
<evidence type="ECO:0000256" key="12">
    <source>
        <dbReference type="PROSITE-ProRule" id="PRU01193"/>
    </source>
</evidence>
<dbReference type="CDD" id="cd04590">
    <property type="entry name" value="CBS_pair_CorC_HlyC_assoc"/>
    <property type="match status" value="1"/>
</dbReference>
<evidence type="ECO:0000256" key="4">
    <source>
        <dbReference type="ARBA" id="ARBA00022692"/>
    </source>
</evidence>
<evidence type="ECO:0000256" key="1">
    <source>
        <dbReference type="ARBA" id="ARBA00004651"/>
    </source>
</evidence>
<dbReference type="SMART" id="SM01091">
    <property type="entry name" value="CorC_HlyC"/>
    <property type="match status" value="1"/>
</dbReference>
<feature type="domain" description="CBS" evidence="14">
    <location>
        <begin position="272"/>
        <end position="333"/>
    </location>
</feature>
<dbReference type="EMBL" id="JH611161">
    <property type="protein sequence ID" value="EJP74077.1"/>
    <property type="molecule type" value="Genomic_DNA"/>
</dbReference>
<dbReference type="InterPro" id="IPR002550">
    <property type="entry name" value="CNNM"/>
</dbReference>
<dbReference type="GO" id="GO:0050660">
    <property type="term" value="F:flavin adenine dinucleotide binding"/>
    <property type="evidence" value="ECO:0007669"/>
    <property type="project" value="InterPro"/>
</dbReference>
<gene>
    <name evidence="16" type="ORF">NT02SARS_1443</name>
</gene>
<feature type="transmembrane region" description="Helical" evidence="13">
    <location>
        <begin position="6"/>
        <end position="26"/>
    </location>
</feature>
<keyword evidence="4 12" id="KW-0812">Transmembrane</keyword>
<keyword evidence="8 12" id="KW-0472">Membrane</keyword>
<dbReference type="InterPro" id="IPR016169">
    <property type="entry name" value="FAD-bd_PCMH_sub2"/>
</dbReference>
<evidence type="ECO:0000256" key="2">
    <source>
        <dbReference type="ARBA" id="ARBA00006337"/>
    </source>
</evidence>
<dbReference type="InterPro" id="IPR005170">
    <property type="entry name" value="Transptr-assoc_dom"/>
</dbReference>
<keyword evidence="6 12" id="KW-1133">Transmembrane helix</keyword>
<evidence type="ECO:0000256" key="3">
    <source>
        <dbReference type="ARBA" id="ARBA00022475"/>
    </source>
</evidence>
<dbReference type="SUPFAM" id="SSF56176">
    <property type="entry name" value="FAD-binding/transporter-associated domain-like"/>
    <property type="match status" value="1"/>
</dbReference>
<dbReference type="HOGENOM" id="CLU_015237_4_1_6"/>
<evidence type="ECO:0000256" key="7">
    <source>
        <dbReference type="ARBA" id="ARBA00023122"/>
    </source>
</evidence>
<dbReference type="InterPro" id="IPR044751">
    <property type="entry name" value="Ion_transp-like_CBS"/>
</dbReference>
<dbReference type="Pfam" id="PF03471">
    <property type="entry name" value="CorC_HlyC"/>
    <property type="match status" value="1"/>
</dbReference>
<reference evidence="16 17" key="1">
    <citation type="journal article" date="2012" name="ISME J.">
        <title>Genomic insights to SAR86, an abundant and uncultivated marine bacterial lineage.</title>
        <authorList>
            <person name="Dupont C.L."/>
            <person name="Rusch D.B."/>
            <person name="Yooseph S."/>
            <person name="Lombardo M.J."/>
            <person name="Richter R.A."/>
            <person name="Valas R."/>
            <person name="Novotny M."/>
            <person name="Yee-Greenbaum J."/>
            <person name="Selengut J.D."/>
            <person name="Haft D.H."/>
            <person name="Halpern A.L."/>
            <person name="Lasken R.S."/>
            <person name="Nealson K."/>
            <person name="Friedman R."/>
            <person name="Venter J.C."/>
        </authorList>
    </citation>
    <scope>NUCLEOTIDE SEQUENCE [LARGE SCALE GENOMIC DNA]</scope>
</reference>
<evidence type="ECO:0000256" key="5">
    <source>
        <dbReference type="ARBA" id="ARBA00022737"/>
    </source>
</evidence>
<feature type="domain" description="CBS" evidence="14">
    <location>
        <begin position="210"/>
        <end position="270"/>
    </location>
</feature>
<evidence type="ECO:0000256" key="8">
    <source>
        <dbReference type="ARBA" id="ARBA00023136"/>
    </source>
</evidence>
<dbReference type="AlphaFoldDB" id="J4V6P8"/>
<comment type="function">
    <text evidence="9">Plays a role in the transport of magnesium and cobalt ions.</text>
</comment>
<feature type="transmembrane region" description="Helical" evidence="13">
    <location>
        <begin position="131"/>
        <end position="150"/>
    </location>
</feature>
<sequence length="419" mass="47371">MLEEPSLLFLIISLVCLLLLSGFFSGSETGMMAANKIKLKNLAKKNKDKGAKRALKLLKRPDQLLSTILVGNNFANILASAIVTIIFLDYLNASIVLGSFILTIVILIFSEITPKTMAAIKPEGFASKSSFLLRSLLVLFRPLIVSVNFLSSKILAFFKFNLKDAKNNDNLNTQELKTLLEESGDLIPKQHRQMLSSILRLDELIVEDIMIPTNEIIGIDRNNYFEDAKRIIENSDYSRLPVFDKSIDKVIGMLHIKDSHEFIERLESQISIKKVLDKPYFVSQSTALMKQLKEFQRNEKNIALVVDEYGEIQGLVSIEDIFKEIVGKFESDKVELNKEFFELKDGAVIAEGNSRIRDLNNHLKWNLPEDGPKTINGLITEFLETIPQNNLCVAIKGYKFEIIEIEDNAISKIKIKKGS</sequence>
<protein>
    <recommendedName>
        <fullName evidence="10">Magnesium and cobalt efflux protein CorC</fullName>
    </recommendedName>
</protein>
<evidence type="ECO:0000256" key="13">
    <source>
        <dbReference type="SAM" id="Phobius"/>
    </source>
</evidence>
<dbReference type="PROSITE" id="PS51846">
    <property type="entry name" value="CNNM"/>
    <property type="match status" value="1"/>
</dbReference>
<dbReference type="Gene3D" id="3.10.580.10">
    <property type="entry name" value="CBS-domain"/>
    <property type="match status" value="1"/>
</dbReference>
<accession>J4V6P8</accession>
<dbReference type="FunFam" id="3.10.580.10:FF:000002">
    <property type="entry name" value="Magnesium/cobalt efflux protein CorC"/>
    <property type="match status" value="1"/>
</dbReference>
<comment type="similarity">
    <text evidence="2">Belongs to the UPF0053 family.</text>
</comment>
<dbReference type="PROSITE" id="PS51371">
    <property type="entry name" value="CBS"/>
    <property type="match status" value="2"/>
</dbReference>
<dbReference type="InterPro" id="IPR000644">
    <property type="entry name" value="CBS_dom"/>
</dbReference>
<feature type="transmembrane region" description="Helical" evidence="13">
    <location>
        <begin position="64"/>
        <end position="87"/>
    </location>
</feature>
<evidence type="ECO:0000256" key="11">
    <source>
        <dbReference type="PROSITE-ProRule" id="PRU00703"/>
    </source>
</evidence>
<feature type="domain" description="CNNM transmembrane" evidence="15">
    <location>
        <begin position="3"/>
        <end position="203"/>
    </location>
</feature>
<feature type="transmembrane region" description="Helical" evidence="13">
    <location>
        <begin position="93"/>
        <end position="110"/>
    </location>
</feature>
<dbReference type="SUPFAM" id="SSF54631">
    <property type="entry name" value="CBS-domain pair"/>
    <property type="match status" value="1"/>
</dbReference>
<evidence type="ECO:0000259" key="15">
    <source>
        <dbReference type="PROSITE" id="PS51846"/>
    </source>
</evidence>